<evidence type="ECO:0000259" key="6">
    <source>
        <dbReference type="Pfam" id="PF04893"/>
    </source>
</evidence>
<gene>
    <name evidence="7" type="ORF">MACH26_10420</name>
</gene>
<evidence type="ECO:0000256" key="4">
    <source>
        <dbReference type="ARBA" id="ARBA00023136"/>
    </source>
</evidence>
<name>A0AA48KNH3_9ALTE</name>
<feature type="domain" description="Yip1" evidence="6">
    <location>
        <begin position="12"/>
        <end position="228"/>
    </location>
</feature>
<feature type="transmembrane region" description="Helical" evidence="5">
    <location>
        <begin position="126"/>
        <end position="151"/>
    </location>
</feature>
<proteinExistence type="predicted"/>
<dbReference type="InterPro" id="IPR006977">
    <property type="entry name" value="Yip1_dom"/>
</dbReference>
<reference evidence="7" key="1">
    <citation type="submission" date="2023-01" db="EMBL/GenBank/DDBJ databases">
        <title>Complete genome sequence of Planctobacterium marinum strain Dej080120_11.</title>
        <authorList>
            <person name="Ueki S."/>
            <person name="Maruyama F."/>
        </authorList>
    </citation>
    <scope>NUCLEOTIDE SEQUENCE</scope>
    <source>
        <strain evidence="7">Dej080120_11</strain>
    </source>
</reference>
<organism evidence="7 8">
    <name type="scientific">Planctobacterium marinum</name>
    <dbReference type="NCBI Taxonomy" id="1631968"/>
    <lineage>
        <taxon>Bacteria</taxon>
        <taxon>Pseudomonadati</taxon>
        <taxon>Pseudomonadota</taxon>
        <taxon>Gammaproteobacteria</taxon>
        <taxon>Alteromonadales</taxon>
        <taxon>Alteromonadaceae</taxon>
        <taxon>Planctobacterium</taxon>
    </lineage>
</organism>
<evidence type="ECO:0000256" key="2">
    <source>
        <dbReference type="ARBA" id="ARBA00022692"/>
    </source>
</evidence>
<evidence type="ECO:0000256" key="3">
    <source>
        <dbReference type="ARBA" id="ARBA00022989"/>
    </source>
</evidence>
<comment type="subcellular location">
    <subcellularLocation>
        <location evidence="1">Membrane</location>
        <topology evidence="1">Multi-pass membrane protein</topology>
    </subcellularLocation>
</comment>
<evidence type="ECO:0000256" key="1">
    <source>
        <dbReference type="ARBA" id="ARBA00004141"/>
    </source>
</evidence>
<dbReference type="Pfam" id="PF04893">
    <property type="entry name" value="Yip1"/>
    <property type="match status" value="1"/>
</dbReference>
<evidence type="ECO:0000313" key="7">
    <source>
        <dbReference type="EMBL" id="BDX05521.1"/>
    </source>
</evidence>
<accession>A0AA48KNH3</accession>
<feature type="transmembrane region" description="Helical" evidence="5">
    <location>
        <begin position="210"/>
        <end position="230"/>
    </location>
</feature>
<feature type="transmembrane region" description="Helical" evidence="5">
    <location>
        <begin position="30"/>
        <end position="50"/>
    </location>
</feature>
<dbReference type="RefSeq" id="WP_338291498.1">
    <property type="nucleotide sequence ID" value="NZ_AP027272.1"/>
</dbReference>
<dbReference type="EMBL" id="AP027272">
    <property type="protein sequence ID" value="BDX05521.1"/>
    <property type="molecule type" value="Genomic_DNA"/>
</dbReference>
<dbReference type="AlphaFoldDB" id="A0AA48KNH3"/>
<keyword evidence="4 5" id="KW-0472">Membrane</keyword>
<keyword evidence="8" id="KW-1185">Reference proteome</keyword>
<feature type="transmembrane region" description="Helical" evidence="5">
    <location>
        <begin position="91"/>
        <end position="114"/>
    </location>
</feature>
<keyword evidence="3 5" id="KW-1133">Transmembrane helix</keyword>
<dbReference type="GO" id="GO:0016020">
    <property type="term" value="C:membrane"/>
    <property type="evidence" value="ECO:0007669"/>
    <property type="project" value="UniProtKB-SubCell"/>
</dbReference>
<dbReference type="Proteomes" id="UP001333710">
    <property type="component" value="Chromosome"/>
</dbReference>
<feature type="transmembrane region" description="Helical" evidence="5">
    <location>
        <begin position="179"/>
        <end position="198"/>
    </location>
</feature>
<sequence>MATLSAPAALLDIYAAPKDVFSTLKQKRGITWLALLLLVTLTAGSILWFYSGMSDQWIVDQQLLQMSFESSAEEAQVEQFLLENAPHTGTLGAIFSVLFFLILLAVLALYFKIVGRQDEQATYGDWFAFSVWTQMPMALQLIGFIALFVSAGGGDLSINLPNYTSVNQLLLNLPVKHKWFQIAEAANVFFLWSILLGAKGLMQWCNMSMLKATCLSAAPYLAIFTIWAIFI</sequence>
<evidence type="ECO:0000256" key="5">
    <source>
        <dbReference type="SAM" id="Phobius"/>
    </source>
</evidence>
<protein>
    <recommendedName>
        <fullName evidence="6">Yip1 domain-containing protein</fullName>
    </recommendedName>
</protein>
<dbReference type="KEGG" id="pmaw:MACH26_10420"/>
<evidence type="ECO:0000313" key="8">
    <source>
        <dbReference type="Proteomes" id="UP001333710"/>
    </source>
</evidence>
<keyword evidence="2 5" id="KW-0812">Transmembrane</keyword>